<evidence type="ECO:0000313" key="2">
    <source>
        <dbReference type="Proteomes" id="UP000070226"/>
    </source>
</evidence>
<dbReference type="STRING" id="39777.B7L28_05840"/>
<comment type="caution">
    <text evidence="1">The sequence shown here is derived from an EMBL/GenBank/DDBJ whole genome shotgun (WGS) entry which is preliminary data.</text>
</comment>
<accession>A0A133S1G6</accession>
<protein>
    <submittedName>
        <fullName evidence="1">Uncharacterized protein</fullName>
    </submittedName>
</protein>
<name>A0A133S1G6_9FIRM</name>
<dbReference type="EMBL" id="LRQT01000097">
    <property type="protein sequence ID" value="KXA62153.1"/>
    <property type="molecule type" value="Genomic_DNA"/>
</dbReference>
<dbReference type="Proteomes" id="UP000070226">
    <property type="component" value="Unassembled WGS sequence"/>
</dbReference>
<evidence type="ECO:0000313" key="1">
    <source>
        <dbReference type="EMBL" id="KXA62153.1"/>
    </source>
</evidence>
<reference evidence="1 2" key="1">
    <citation type="submission" date="2016-01" db="EMBL/GenBank/DDBJ databases">
        <authorList>
            <person name="Oliw E.H."/>
        </authorList>
    </citation>
    <scope>NUCLEOTIDE SEQUENCE [LARGE SCALE GENOMIC DNA]</scope>
    <source>
        <strain evidence="1 2">CMW7756B</strain>
    </source>
</reference>
<gene>
    <name evidence="1" type="ORF">HMPREF3233_01817</name>
</gene>
<organism evidence="1">
    <name type="scientific">Veillonella atypica</name>
    <dbReference type="NCBI Taxonomy" id="39777"/>
    <lineage>
        <taxon>Bacteria</taxon>
        <taxon>Bacillati</taxon>
        <taxon>Bacillota</taxon>
        <taxon>Negativicutes</taxon>
        <taxon>Veillonellales</taxon>
        <taxon>Veillonellaceae</taxon>
        <taxon>Veillonella</taxon>
    </lineage>
</organism>
<sequence>MIMYAIILSTIAILTHNTTAITMLTMHHVTITTKTIAVQILILEDAADTEDNILNMTEAYSTIFVL</sequence>
<dbReference type="AlphaFoldDB" id="A0A133S1G6"/>
<proteinExistence type="predicted"/>